<evidence type="ECO:0000256" key="8">
    <source>
        <dbReference type="ARBA" id="ARBA00031423"/>
    </source>
</evidence>
<dbReference type="PATRIC" id="fig|748449.3.peg.892"/>
<dbReference type="EMBL" id="CP003359">
    <property type="protein sequence ID" value="AGB40898.1"/>
    <property type="molecule type" value="Genomic_DNA"/>
</dbReference>
<dbReference type="PANTHER" id="PTHR32438">
    <property type="entry name" value="4-ALPHA-GLUCANOTRANSFERASE DPE1, CHLOROPLASTIC/AMYLOPLASTIC"/>
    <property type="match status" value="1"/>
</dbReference>
<evidence type="ECO:0000313" key="11">
    <source>
        <dbReference type="EMBL" id="AGB40898.1"/>
    </source>
</evidence>
<reference evidence="12" key="1">
    <citation type="submission" date="2012-02" db="EMBL/GenBank/DDBJ databases">
        <title>The complete genome of Halobacteroides halobius DSM 5150.</title>
        <authorList>
            <person name="Lucas S."/>
            <person name="Copeland A."/>
            <person name="Lapidus A."/>
            <person name="Glavina del Rio T."/>
            <person name="Dalin E."/>
            <person name="Tice H."/>
            <person name="Bruce D."/>
            <person name="Goodwin L."/>
            <person name="Pitluck S."/>
            <person name="Peters L."/>
            <person name="Mikhailova N."/>
            <person name="Gu W."/>
            <person name="Kyrpides N."/>
            <person name="Mavromatis K."/>
            <person name="Ivanova N."/>
            <person name="Brettin T."/>
            <person name="Detter J.C."/>
            <person name="Han C."/>
            <person name="Larimer F."/>
            <person name="Land M."/>
            <person name="Hauser L."/>
            <person name="Markowitz V."/>
            <person name="Cheng J.-F."/>
            <person name="Hugenholtz P."/>
            <person name="Woyke T."/>
            <person name="Wu D."/>
            <person name="Tindall B."/>
            <person name="Pomrenke H."/>
            <person name="Brambilla E."/>
            <person name="Klenk H.-P."/>
            <person name="Eisen J.A."/>
        </authorList>
    </citation>
    <scope>NUCLEOTIDE SEQUENCE [LARGE SCALE GENOMIC DNA]</scope>
    <source>
        <strain evidence="12">ATCC 35273 / DSM 5150 / MD-1</strain>
    </source>
</reference>
<dbReference type="GO" id="GO:0004134">
    <property type="term" value="F:4-alpha-glucanotransferase activity"/>
    <property type="evidence" value="ECO:0007669"/>
    <property type="project" value="UniProtKB-EC"/>
</dbReference>
<dbReference type="NCBIfam" id="TIGR00217">
    <property type="entry name" value="malQ"/>
    <property type="match status" value="1"/>
</dbReference>
<dbReference type="InterPro" id="IPR003385">
    <property type="entry name" value="Glyco_hydro_77"/>
</dbReference>
<accession>L0K9W7</accession>
<dbReference type="OrthoDB" id="9811841at2"/>
<protein>
    <recommendedName>
        <fullName evidence="4 10">4-alpha-glucanotransferase</fullName>
        <ecNumber evidence="3 10">2.4.1.25</ecNumber>
    </recommendedName>
    <alternativeName>
        <fullName evidence="8 10">Amylomaltase</fullName>
    </alternativeName>
    <alternativeName>
        <fullName evidence="9 10">Disproportionating enzyme</fullName>
    </alternativeName>
</protein>
<evidence type="ECO:0000256" key="10">
    <source>
        <dbReference type="RuleBase" id="RU361207"/>
    </source>
</evidence>
<dbReference type="Pfam" id="PF02446">
    <property type="entry name" value="Glyco_hydro_77"/>
    <property type="match status" value="1"/>
</dbReference>
<dbReference type="SUPFAM" id="SSF51445">
    <property type="entry name" value="(Trans)glycosidases"/>
    <property type="match status" value="1"/>
</dbReference>
<sequence>MKFERKSGIFLHPTSLPGEYGIGSLGAEAYQFIDFLSLADQGLWQVCPLGPTGYGDSPYQPFSAFAGNPYLISLDKLVAEGLLAKSDLDNSIDFDQTRVEYGKVIDYKMPLLKKAFKVFKNSKIEEKAFNKFCRKNKKWLADYALFRALKDYFGGQAWVDWDYDIKFREEEAIVSYQKQLKDQIEFRYFLQFIFFKQWAALKKYANNKGIKIIGDIPAFIALDSADAWANSQFFCLDENRLPTKVAGTPPDYFSPKGQLWGNPLYDWKHLRRDNYQWWIDRFNLMLELTDIIRIDHFRAFISYWAVPYGKETAVNGNWELGPQEHFFKIVKKKLGKLPFIIEDLGLINERVKEVRNKFDFPGMKVLQFAFHEDLENKYLPHNYSKNSIVYTGTHDNNTTKGWYHNQAKSKEKNLLEEYTTKYLTESTYNKPSWNLLELAWSSKAVLAIAPLQDIISLGSQARLNNPGVASGNWQWKYQEKMLTLDLAEQLKDLTYQYNR</sequence>
<dbReference type="EC" id="2.4.1.25" evidence="3 10"/>
<evidence type="ECO:0000256" key="3">
    <source>
        <dbReference type="ARBA" id="ARBA00012560"/>
    </source>
</evidence>
<evidence type="ECO:0000256" key="5">
    <source>
        <dbReference type="ARBA" id="ARBA00022676"/>
    </source>
</evidence>
<evidence type="ECO:0000256" key="1">
    <source>
        <dbReference type="ARBA" id="ARBA00000439"/>
    </source>
</evidence>
<keyword evidence="5 10" id="KW-0328">Glycosyltransferase</keyword>
<dbReference type="KEGG" id="hhl:Halha_0937"/>
<comment type="catalytic activity">
    <reaction evidence="1 10">
        <text>Transfers a segment of a (1-&gt;4)-alpha-D-glucan to a new position in an acceptor, which may be glucose or a (1-&gt;4)-alpha-D-glucan.</text>
        <dbReference type="EC" id="2.4.1.25"/>
    </reaction>
</comment>
<gene>
    <name evidence="11" type="ordered locus">Halha_0937</name>
</gene>
<dbReference type="NCBIfam" id="NF011080">
    <property type="entry name" value="PRK14508.1-3"/>
    <property type="match status" value="1"/>
</dbReference>
<evidence type="ECO:0000256" key="4">
    <source>
        <dbReference type="ARBA" id="ARBA00020295"/>
    </source>
</evidence>
<dbReference type="AlphaFoldDB" id="L0K9W7"/>
<dbReference type="RefSeq" id="WP_015326623.1">
    <property type="nucleotide sequence ID" value="NC_019978.1"/>
</dbReference>
<dbReference type="InterPro" id="IPR017853">
    <property type="entry name" value="GH"/>
</dbReference>
<dbReference type="Proteomes" id="UP000010880">
    <property type="component" value="Chromosome"/>
</dbReference>
<dbReference type="GO" id="GO:0005975">
    <property type="term" value="P:carbohydrate metabolic process"/>
    <property type="evidence" value="ECO:0007669"/>
    <property type="project" value="InterPro"/>
</dbReference>
<organism evidence="11 12">
    <name type="scientific">Halobacteroides halobius (strain ATCC 35273 / DSM 5150 / MD-1)</name>
    <dbReference type="NCBI Taxonomy" id="748449"/>
    <lineage>
        <taxon>Bacteria</taxon>
        <taxon>Bacillati</taxon>
        <taxon>Bacillota</taxon>
        <taxon>Clostridia</taxon>
        <taxon>Halanaerobiales</taxon>
        <taxon>Halobacteroidaceae</taxon>
        <taxon>Halobacteroides</taxon>
    </lineage>
</organism>
<name>L0K9W7_HALHC</name>
<keyword evidence="12" id="KW-1185">Reference proteome</keyword>
<keyword evidence="7 10" id="KW-0119">Carbohydrate metabolism</keyword>
<dbReference type="HOGENOM" id="CLU_014132_1_0_9"/>
<evidence type="ECO:0000256" key="6">
    <source>
        <dbReference type="ARBA" id="ARBA00022679"/>
    </source>
</evidence>
<dbReference type="eggNOG" id="COG1640">
    <property type="taxonomic scope" value="Bacteria"/>
</dbReference>
<proteinExistence type="inferred from homology"/>
<dbReference type="PANTHER" id="PTHR32438:SF5">
    <property type="entry name" value="4-ALPHA-GLUCANOTRANSFERASE DPE1, CHLOROPLASTIC_AMYLOPLASTIC"/>
    <property type="match status" value="1"/>
</dbReference>
<evidence type="ECO:0000256" key="7">
    <source>
        <dbReference type="ARBA" id="ARBA00023277"/>
    </source>
</evidence>
<dbReference type="Gene3D" id="3.20.20.80">
    <property type="entry name" value="Glycosidases"/>
    <property type="match status" value="1"/>
</dbReference>
<evidence type="ECO:0000313" key="12">
    <source>
        <dbReference type="Proteomes" id="UP000010880"/>
    </source>
</evidence>
<comment type="similarity">
    <text evidence="2 10">Belongs to the disproportionating enzyme family.</text>
</comment>
<keyword evidence="6 10" id="KW-0808">Transferase</keyword>
<evidence type="ECO:0000256" key="9">
    <source>
        <dbReference type="ARBA" id="ARBA00031501"/>
    </source>
</evidence>
<evidence type="ECO:0000256" key="2">
    <source>
        <dbReference type="ARBA" id="ARBA00005684"/>
    </source>
</evidence>
<dbReference type="STRING" id="748449.Halha_0937"/>